<evidence type="ECO:0000313" key="8">
    <source>
        <dbReference type="EMBL" id="TDF87199.1"/>
    </source>
</evidence>
<evidence type="ECO:0000256" key="1">
    <source>
        <dbReference type="ARBA" id="ARBA00001974"/>
    </source>
</evidence>
<dbReference type="InterPro" id="IPR050416">
    <property type="entry name" value="FAD-linked_Oxidoreductase"/>
</dbReference>
<dbReference type="Pfam" id="PF08031">
    <property type="entry name" value="BBE"/>
    <property type="match status" value="1"/>
</dbReference>
<dbReference type="OrthoDB" id="9775082at2"/>
<keyword evidence="6" id="KW-0732">Signal</keyword>
<dbReference type="InterPro" id="IPR006094">
    <property type="entry name" value="Oxid_FAD_bind_N"/>
</dbReference>
<dbReference type="PANTHER" id="PTHR42973:SF39">
    <property type="entry name" value="FAD-BINDING PCMH-TYPE DOMAIN-CONTAINING PROTEIN"/>
    <property type="match status" value="1"/>
</dbReference>
<dbReference type="PROSITE" id="PS51387">
    <property type="entry name" value="FAD_PCMH"/>
    <property type="match status" value="1"/>
</dbReference>
<dbReference type="InterPro" id="IPR036318">
    <property type="entry name" value="FAD-bd_PCMH-like_sf"/>
</dbReference>
<name>A0A4R5K7P9_9MICC</name>
<evidence type="ECO:0000256" key="2">
    <source>
        <dbReference type="ARBA" id="ARBA00005466"/>
    </source>
</evidence>
<dbReference type="InterPro" id="IPR016169">
    <property type="entry name" value="FAD-bd_PCMH_sub2"/>
</dbReference>
<dbReference type="PANTHER" id="PTHR42973">
    <property type="entry name" value="BINDING OXIDOREDUCTASE, PUTATIVE (AFU_ORTHOLOGUE AFUA_1G17690)-RELATED"/>
    <property type="match status" value="1"/>
</dbReference>
<reference evidence="8 9" key="1">
    <citation type="submission" date="2019-03" db="EMBL/GenBank/DDBJ databases">
        <title>Whole genome sequence of Arthrobacter sp JH1-1.</title>
        <authorList>
            <person name="Trinh H.N."/>
        </authorList>
    </citation>
    <scope>NUCLEOTIDE SEQUENCE [LARGE SCALE GENOMIC DNA]</scope>
    <source>
        <strain evidence="8 9">JH1-1</strain>
    </source>
</reference>
<feature type="chain" id="PRO_5020668246" evidence="6">
    <location>
        <begin position="33"/>
        <end position="534"/>
    </location>
</feature>
<evidence type="ECO:0000256" key="3">
    <source>
        <dbReference type="ARBA" id="ARBA00022630"/>
    </source>
</evidence>
<proteinExistence type="inferred from homology"/>
<dbReference type="Proteomes" id="UP000295511">
    <property type="component" value="Unassembled WGS sequence"/>
</dbReference>
<keyword evidence="9" id="KW-1185">Reference proteome</keyword>
<evidence type="ECO:0000256" key="5">
    <source>
        <dbReference type="ARBA" id="ARBA00023002"/>
    </source>
</evidence>
<dbReference type="Gene3D" id="3.40.462.20">
    <property type="match status" value="1"/>
</dbReference>
<organism evidence="8 9">
    <name type="scientific">Arthrobacter terricola</name>
    <dbReference type="NCBI Taxonomy" id="2547396"/>
    <lineage>
        <taxon>Bacteria</taxon>
        <taxon>Bacillati</taxon>
        <taxon>Actinomycetota</taxon>
        <taxon>Actinomycetes</taxon>
        <taxon>Micrococcales</taxon>
        <taxon>Micrococcaceae</taxon>
        <taxon>Arthrobacter</taxon>
    </lineage>
</organism>
<dbReference type="GO" id="GO:0071949">
    <property type="term" value="F:FAD binding"/>
    <property type="evidence" value="ECO:0007669"/>
    <property type="project" value="InterPro"/>
</dbReference>
<dbReference type="GO" id="GO:0016491">
    <property type="term" value="F:oxidoreductase activity"/>
    <property type="evidence" value="ECO:0007669"/>
    <property type="project" value="UniProtKB-KW"/>
</dbReference>
<dbReference type="InterPro" id="IPR006311">
    <property type="entry name" value="TAT_signal"/>
</dbReference>
<evidence type="ECO:0000259" key="7">
    <source>
        <dbReference type="PROSITE" id="PS51387"/>
    </source>
</evidence>
<dbReference type="Gene3D" id="3.30.465.10">
    <property type="match status" value="1"/>
</dbReference>
<dbReference type="SUPFAM" id="SSF56176">
    <property type="entry name" value="FAD-binding/transporter-associated domain-like"/>
    <property type="match status" value="1"/>
</dbReference>
<keyword evidence="5" id="KW-0560">Oxidoreductase</keyword>
<comment type="cofactor">
    <cofactor evidence="1">
        <name>FAD</name>
        <dbReference type="ChEBI" id="CHEBI:57692"/>
    </cofactor>
</comment>
<gene>
    <name evidence="8" type="ORF">E1809_25125</name>
</gene>
<protein>
    <submittedName>
        <fullName evidence="8">FAD-binding protein</fullName>
    </submittedName>
</protein>
<dbReference type="PROSITE" id="PS51318">
    <property type="entry name" value="TAT"/>
    <property type="match status" value="1"/>
</dbReference>
<comment type="caution">
    <text evidence="8">The sequence shown here is derived from an EMBL/GenBank/DDBJ whole genome shotgun (WGS) entry which is preliminary data.</text>
</comment>
<evidence type="ECO:0000256" key="4">
    <source>
        <dbReference type="ARBA" id="ARBA00022827"/>
    </source>
</evidence>
<accession>A0A4R5K7P9</accession>
<keyword evidence="3" id="KW-0285">Flavoprotein</keyword>
<feature type="signal peptide" evidence="6">
    <location>
        <begin position="1"/>
        <end position="32"/>
    </location>
</feature>
<keyword evidence="4" id="KW-0274">FAD</keyword>
<dbReference type="EMBL" id="SMRU01000055">
    <property type="protein sequence ID" value="TDF87199.1"/>
    <property type="molecule type" value="Genomic_DNA"/>
</dbReference>
<dbReference type="RefSeq" id="WP_133206969.1">
    <property type="nucleotide sequence ID" value="NZ_SMRU01000055.1"/>
</dbReference>
<dbReference type="InterPro" id="IPR012951">
    <property type="entry name" value="BBE"/>
</dbReference>
<dbReference type="AlphaFoldDB" id="A0A4R5K7P9"/>
<comment type="similarity">
    <text evidence="2">Belongs to the oxygen-dependent FAD-linked oxidoreductase family.</text>
</comment>
<dbReference type="InterPro" id="IPR016166">
    <property type="entry name" value="FAD-bd_PCMH"/>
</dbReference>
<evidence type="ECO:0000256" key="6">
    <source>
        <dbReference type="SAM" id="SignalP"/>
    </source>
</evidence>
<sequence>MSTASSRRTFLGAGGALAGAFALSSIAPGANAAPSGTTRTPHRVITPGSEQYEDLLQGTNLRWKGAAQRIAFPTTTDEVAQELRTVLGLNLRPSARSGGHCYEGFVANGDIKAIIDLAAMDQVRWDPEMKAFEVGAGAQLGLVYQLLYKQWGVYAPAGNCPTVGAGGHIAGGGYGSMNRRDGLVVDHLLAVEAVHVRADGTVAVSRGTRDPRDPHHELWWAHTGGGGGNFGIATRYWLRSPSASGDQPENALPSPPRHVWLSTVAWDWASIDEAAFTRLLNNHGRWHETHSAPGTPEAKLFAQLKTWHRSNGSITMDTIVDAATPDATGVLDRYLAAVSAGVPAPKVVQHRLVPWLQATQWSGFTGPDSTRRFKGKSAYLRRSYTPEAISAAYRGLNDPAISNPTALLMIASYGGAVNQVSTVATAVPQRDSIIKFQVVSIWDNPEDDDANVAWTRTTYRNMFSTTGGVPAPNENADGAFVNYADVDLNDRAWNTSGQNAFQLYYKDNLPRLKRARATYDPKGVFTHAQSIPLA</sequence>
<dbReference type="Pfam" id="PF01565">
    <property type="entry name" value="FAD_binding_4"/>
    <property type="match status" value="1"/>
</dbReference>
<feature type="domain" description="FAD-binding PCMH-type" evidence="7">
    <location>
        <begin position="63"/>
        <end position="243"/>
    </location>
</feature>
<evidence type="ECO:0000313" key="9">
    <source>
        <dbReference type="Proteomes" id="UP000295511"/>
    </source>
</evidence>